<sequence>MNDIIKAINQHRSIRKFKNVPLTAAQIETIVHAAQMAPTSGHLQSFTIIGMTDPQLKKELSIRAESSAIDECAYLFVFCVDFYRMMVTATDVEQRKMKSNLGFAYFFQTGVTSAAIALQNANLAAKSIGLGTVILGGVGAVTELDEWLDLPNHVIPLVGLAVGVPDEMPEQKPRLPKAAVFFEDRYQHELKDLVEAYDKEMEYYYAHRTSNRQKADWSHTNINMLAQDIPFEFYTDYIKRKGFVLK</sequence>
<organism evidence="7 8">
    <name type="scientific">Alicyclobacillus fodiniaquatilis</name>
    <dbReference type="NCBI Taxonomy" id="1661150"/>
    <lineage>
        <taxon>Bacteria</taxon>
        <taxon>Bacillati</taxon>
        <taxon>Bacillota</taxon>
        <taxon>Bacilli</taxon>
        <taxon>Bacillales</taxon>
        <taxon>Alicyclobacillaceae</taxon>
        <taxon>Alicyclobacillus</taxon>
    </lineage>
</organism>
<protein>
    <submittedName>
        <fullName evidence="7">Nitroreductase family protein</fullName>
    </submittedName>
</protein>
<dbReference type="InterPro" id="IPR016446">
    <property type="entry name" value="Flavin_OxRdtase_Frp"/>
</dbReference>
<keyword evidence="4 5" id="KW-0560">Oxidoreductase</keyword>
<evidence type="ECO:0000256" key="1">
    <source>
        <dbReference type="ARBA" id="ARBA00008366"/>
    </source>
</evidence>
<keyword evidence="3 5" id="KW-0288">FMN</keyword>
<dbReference type="PIRSF" id="PIRSF005426">
    <property type="entry name" value="Frp"/>
    <property type="match status" value="1"/>
</dbReference>
<dbReference type="PANTHER" id="PTHR43425:SF2">
    <property type="entry name" value="OXYGEN-INSENSITIVE NADPH NITROREDUCTASE"/>
    <property type="match status" value="1"/>
</dbReference>
<evidence type="ECO:0000256" key="4">
    <source>
        <dbReference type="ARBA" id="ARBA00023002"/>
    </source>
</evidence>
<evidence type="ECO:0000313" key="8">
    <source>
        <dbReference type="Proteomes" id="UP001597079"/>
    </source>
</evidence>
<dbReference type="InterPro" id="IPR029479">
    <property type="entry name" value="Nitroreductase"/>
</dbReference>
<keyword evidence="8" id="KW-1185">Reference proteome</keyword>
<keyword evidence="5" id="KW-0521">NADP</keyword>
<dbReference type="Proteomes" id="UP001597079">
    <property type="component" value="Unassembled WGS sequence"/>
</dbReference>
<accession>A0ABW4JSX6</accession>
<dbReference type="InterPro" id="IPR000415">
    <property type="entry name" value="Nitroreductase-like"/>
</dbReference>
<comment type="similarity">
    <text evidence="1 5">Belongs to the flavin oxidoreductase frp family.</text>
</comment>
<evidence type="ECO:0000256" key="3">
    <source>
        <dbReference type="ARBA" id="ARBA00022643"/>
    </source>
</evidence>
<name>A0ABW4JSX6_9BACL</name>
<dbReference type="RefSeq" id="WP_377945936.1">
    <property type="nucleotide sequence ID" value="NZ_JBHUCX010000099.1"/>
</dbReference>
<evidence type="ECO:0000256" key="5">
    <source>
        <dbReference type="PIRNR" id="PIRNR005426"/>
    </source>
</evidence>
<dbReference type="PANTHER" id="PTHR43425">
    <property type="entry name" value="OXYGEN-INSENSITIVE NADPH NITROREDUCTASE"/>
    <property type="match status" value="1"/>
</dbReference>
<evidence type="ECO:0000259" key="6">
    <source>
        <dbReference type="Pfam" id="PF00881"/>
    </source>
</evidence>
<comment type="caution">
    <text evidence="7">The sequence shown here is derived from an EMBL/GenBank/DDBJ whole genome shotgun (WGS) entry which is preliminary data.</text>
</comment>
<dbReference type="SUPFAM" id="SSF55469">
    <property type="entry name" value="FMN-dependent nitroreductase-like"/>
    <property type="match status" value="1"/>
</dbReference>
<feature type="domain" description="Nitroreductase" evidence="6">
    <location>
        <begin position="8"/>
        <end position="163"/>
    </location>
</feature>
<dbReference type="Pfam" id="PF00881">
    <property type="entry name" value="Nitroreductase"/>
    <property type="match status" value="1"/>
</dbReference>
<keyword evidence="2 5" id="KW-0285">Flavoprotein</keyword>
<gene>
    <name evidence="7" type="ORF">ACFSB2_25320</name>
</gene>
<evidence type="ECO:0000256" key="2">
    <source>
        <dbReference type="ARBA" id="ARBA00022630"/>
    </source>
</evidence>
<proteinExistence type="inferred from homology"/>
<evidence type="ECO:0000313" key="7">
    <source>
        <dbReference type="EMBL" id="MFD1677992.1"/>
    </source>
</evidence>
<dbReference type="Gene3D" id="3.40.109.10">
    <property type="entry name" value="NADH Oxidase"/>
    <property type="match status" value="1"/>
</dbReference>
<reference evidence="8" key="1">
    <citation type="journal article" date="2019" name="Int. J. Syst. Evol. Microbiol.">
        <title>The Global Catalogue of Microorganisms (GCM) 10K type strain sequencing project: providing services to taxonomists for standard genome sequencing and annotation.</title>
        <authorList>
            <consortium name="The Broad Institute Genomics Platform"/>
            <consortium name="The Broad Institute Genome Sequencing Center for Infectious Disease"/>
            <person name="Wu L."/>
            <person name="Ma J."/>
        </authorList>
    </citation>
    <scope>NUCLEOTIDE SEQUENCE [LARGE SCALE GENOMIC DNA]</scope>
    <source>
        <strain evidence="8">CGMCC 1.12286</strain>
    </source>
</reference>
<dbReference type="EMBL" id="JBHUCX010000099">
    <property type="protein sequence ID" value="MFD1677992.1"/>
    <property type="molecule type" value="Genomic_DNA"/>
</dbReference>